<sequence length="14" mass="1704">MLHTSFSLLSLRWL</sequence>
<dbReference type="EMBL" id="GBRH01277284">
    <property type="protein sequence ID" value="JAD20611.1"/>
    <property type="molecule type" value="Transcribed_RNA"/>
</dbReference>
<proteinExistence type="predicted"/>
<reference evidence="1" key="1">
    <citation type="submission" date="2014-09" db="EMBL/GenBank/DDBJ databases">
        <authorList>
            <person name="Magalhaes I.L.F."/>
            <person name="Oliveira U."/>
            <person name="Santos F.R."/>
            <person name="Vidigal T.H.D.A."/>
            <person name="Brescovit A.D."/>
            <person name="Santos A.J."/>
        </authorList>
    </citation>
    <scope>NUCLEOTIDE SEQUENCE</scope>
    <source>
        <tissue evidence="1">Shoot tissue taken approximately 20 cm above the soil surface</tissue>
    </source>
</reference>
<name>A0A0A8Y2Z1_ARUDO</name>
<protein>
    <submittedName>
        <fullName evidence="1">Uncharacterized protein</fullName>
    </submittedName>
</protein>
<organism evidence="1">
    <name type="scientific">Arundo donax</name>
    <name type="common">Giant reed</name>
    <name type="synonym">Donax arundinaceus</name>
    <dbReference type="NCBI Taxonomy" id="35708"/>
    <lineage>
        <taxon>Eukaryota</taxon>
        <taxon>Viridiplantae</taxon>
        <taxon>Streptophyta</taxon>
        <taxon>Embryophyta</taxon>
        <taxon>Tracheophyta</taxon>
        <taxon>Spermatophyta</taxon>
        <taxon>Magnoliopsida</taxon>
        <taxon>Liliopsida</taxon>
        <taxon>Poales</taxon>
        <taxon>Poaceae</taxon>
        <taxon>PACMAD clade</taxon>
        <taxon>Arundinoideae</taxon>
        <taxon>Arundineae</taxon>
        <taxon>Arundo</taxon>
    </lineage>
</organism>
<accession>A0A0A8Y2Z1</accession>
<evidence type="ECO:0000313" key="1">
    <source>
        <dbReference type="EMBL" id="JAD20611.1"/>
    </source>
</evidence>
<reference evidence="1" key="2">
    <citation type="journal article" date="2015" name="Data Brief">
        <title>Shoot transcriptome of the giant reed, Arundo donax.</title>
        <authorList>
            <person name="Barrero R.A."/>
            <person name="Guerrero F.D."/>
            <person name="Moolhuijzen P."/>
            <person name="Goolsby J.A."/>
            <person name="Tidwell J."/>
            <person name="Bellgard S.E."/>
            <person name="Bellgard M.I."/>
        </authorList>
    </citation>
    <scope>NUCLEOTIDE SEQUENCE</scope>
    <source>
        <tissue evidence="1">Shoot tissue taken approximately 20 cm above the soil surface</tissue>
    </source>
</reference>